<dbReference type="InterPro" id="IPR036390">
    <property type="entry name" value="WH_DNA-bd_sf"/>
</dbReference>
<comment type="caution">
    <text evidence="6">The sequence shown here is derived from an EMBL/GenBank/DDBJ whole genome shotgun (WGS) entry which is preliminary data.</text>
</comment>
<feature type="region of interest" description="Disordered" evidence="4">
    <location>
        <begin position="234"/>
        <end position="256"/>
    </location>
</feature>
<evidence type="ECO:0000256" key="4">
    <source>
        <dbReference type="SAM" id="MobiDB-lite"/>
    </source>
</evidence>
<dbReference type="InterPro" id="IPR011711">
    <property type="entry name" value="GntR_C"/>
</dbReference>
<evidence type="ECO:0000259" key="5">
    <source>
        <dbReference type="PROSITE" id="PS50949"/>
    </source>
</evidence>
<dbReference type="Pfam" id="PF07729">
    <property type="entry name" value="FCD"/>
    <property type="match status" value="1"/>
</dbReference>
<accession>A0A4R3VCG8</accession>
<dbReference type="GO" id="GO:0003700">
    <property type="term" value="F:DNA-binding transcription factor activity"/>
    <property type="evidence" value="ECO:0007669"/>
    <property type="project" value="InterPro"/>
</dbReference>
<dbReference type="PANTHER" id="PTHR43537:SF5">
    <property type="entry name" value="UXU OPERON TRANSCRIPTIONAL REGULATOR"/>
    <property type="match status" value="1"/>
</dbReference>
<evidence type="ECO:0000256" key="1">
    <source>
        <dbReference type="ARBA" id="ARBA00023015"/>
    </source>
</evidence>
<evidence type="ECO:0000313" key="7">
    <source>
        <dbReference type="Proteomes" id="UP000294692"/>
    </source>
</evidence>
<dbReference type="Pfam" id="PF00392">
    <property type="entry name" value="GntR"/>
    <property type="match status" value="1"/>
</dbReference>
<dbReference type="InterPro" id="IPR036388">
    <property type="entry name" value="WH-like_DNA-bd_sf"/>
</dbReference>
<dbReference type="GO" id="GO:0003677">
    <property type="term" value="F:DNA binding"/>
    <property type="evidence" value="ECO:0007669"/>
    <property type="project" value="UniProtKB-KW"/>
</dbReference>
<keyword evidence="7" id="KW-1185">Reference proteome</keyword>
<evidence type="ECO:0000256" key="2">
    <source>
        <dbReference type="ARBA" id="ARBA00023125"/>
    </source>
</evidence>
<dbReference type="Gene3D" id="1.10.10.10">
    <property type="entry name" value="Winged helix-like DNA-binding domain superfamily/Winged helix DNA-binding domain"/>
    <property type="match status" value="1"/>
</dbReference>
<name>A0A4R3VCG8_9BURK</name>
<sequence>MVSGTKQAAAGTQDKPKRLSLADKTYAVLKEQILDQRLAPGARLNIDALARELNVSSSPLREALSHLEAERLVNYATNTGYSVASSPTPQFLRDLMEYRAVTEGYCARIGAATATEETIQAMKETEQDMRAMRELGSRFRDYKEYTELDSLFHGLIVDSARNEVLSMTYRSMHAVLTQARMSLFRDAGSIGSDAAIEEHAEIVRAYESRDGALAEAAVRKHLKGSQDRMFEALQRRQGLDNPPLPRWAPGQDAGSR</sequence>
<dbReference type="InterPro" id="IPR008920">
    <property type="entry name" value="TF_FadR/GntR_C"/>
</dbReference>
<dbReference type="Gene3D" id="1.20.120.530">
    <property type="entry name" value="GntR ligand-binding domain-like"/>
    <property type="match status" value="1"/>
</dbReference>
<dbReference type="SUPFAM" id="SSF46785">
    <property type="entry name" value="Winged helix' DNA-binding domain"/>
    <property type="match status" value="1"/>
</dbReference>
<protein>
    <submittedName>
        <fullName evidence="6">GntR family transcriptional regulator</fullName>
    </submittedName>
</protein>
<dbReference type="SMART" id="SM00895">
    <property type="entry name" value="FCD"/>
    <property type="match status" value="1"/>
</dbReference>
<keyword evidence="1" id="KW-0805">Transcription regulation</keyword>
<dbReference type="SMART" id="SM00345">
    <property type="entry name" value="HTH_GNTR"/>
    <property type="match status" value="1"/>
</dbReference>
<dbReference type="PANTHER" id="PTHR43537">
    <property type="entry name" value="TRANSCRIPTIONAL REGULATOR, GNTR FAMILY"/>
    <property type="match status" value="1"/>
</dbReference>
<keyword evidence="3" id="KW-0804">Transcription</keyword>
<dbReference type="InterPro" id="IPR000524">
    <property type="entry name" value="Tscrpt_reg_HTH_GntR"/>
</dbReference>
<organism evidence="6 7">
    <name type="scientific">Paracandidimonas soli</name>
    <dbReference type="NCBI Taxonomy" id="1917182"/>
    <lineage>
        <taxon>Bacteria</taxon>
        <taxon>Pseudomonadati</taxon>
        <taxon>Pseudomonadota</taxon>
        <taxon>Betaproteobacteria</taxon>
        <taxon>Burkholderiales</taxon>
        <taxon>Alcaligenaceae</taxon>
        <taxon>Paracandidimonas</taxon>
    </lineage>
</organism>
<dbReference type="Proteomes" id="UP000294692">
    <property type="component" value="Unassembled WGS sequence"/>
</dbReference>
<reference evidence="6 7" key="1">
    <citation type="submission" date="2019-03" db="EMBL/GenBank/DDBJ databases">
        <title>Genomic Encyclopedia of Type Strains, Phase IV (KMG-IV): sequencing the most valuable type-strain genomes for metagenomic binning, comparative biology and taxonomic classification.</title>
        <authorList>
            <person name="Goeker M."/>
        </authorList>
    </citation>
    <scope>NUCLEOTIDE SEQUENCE [LARGE SCALE GENOMIC DNA]</scope>
    <source>
        <strain evidence="6 7">DSM 100048</strain>
    </source>
</reference>
<keyword evidence="2" id="KW-0238">DNA-binding</keyword>
<dbReference type="SUPFAM" id="SSF48008">
    <property type="entry name" value="GntR ligand-binding domain-like"/>
    <property type="match status" value="1"/>
</dbReference>
<dbReference type="PROSITE" id="PS50949">
    <property type="entry name" value="HTH_GNTR"/>
    <property type="match status" value="1"/>
</dbReference>
<evidence type="ECO:0000256" key="3">
    <source>
        <dbReference type="ARBA" id="ARBA00023163"/>
    </source>
</evidence>
<dbReference type="RefSeq" id="WP_165972490.1">
    <property type="nucleotide sequence ID" value="NZ_JBHRVM010000001.1"/>
</dbReference>
<feature type="domain" description="HTH gntR-type" evidence="5">
    <location>
        <begin position="19"/>
        <end position="86"/>
    </location>
</feature>
<dbReference type="AlphaFoldDB" id="A0A4R3VCG8"/>
<gene>
    <name evidence="6" type="ORF">EV686_10222</name>
</gene>
<dbReference type="EMBL" id="SMBX01000002">
    <property type="protein sequence ID" value="TCV01314.1"/>
    <property type="molecule type" value="Genomic_DNA"/>
</dbReference>
<evidence type="ECO:0000313" key="6">
    <source>
        <dbReference type="EMBL" id="TCV01314.1"/>
    </source>
</evidence>
<proteinExistence type="predicted"/>